<dbReference type="Pfam" id="PF25037">
    <property type="entry name" value="VPS13_C"/>
    <property type="match status" value="1"/>
</dbReference>
<feature type="region of interest" description="Disordered" evidence="4">
    <location>
        <begin position="1255"/>
        <end position="1280"/>
    </location>
</feature>
<dbReference type="RefSeq" id="XP_024575133.1">
    <property type="nucleotide sequence ID" value="XM_024724235.1"/>
</dbReference>
<feature type="region of interest" description="Disordered" evidence="4">
    <location>
        <begin position="3755"/>
        <end position="3790"/>
    </location>
</feature>
<evidence type="ECO:0000259" key="7">
    <source>
        <dbReference type="Pfam" id="PF25037"/>
    </source>
</evidence>
<evidence type="ECO:0000256" key="1">
    <source>
        <dbReference type="ARBA" id="ARBA00006545"/>
    </source>
</evidence>
<feature type="compositionally biased region" description="Polar residues" evidence="4">
    <location>
        <begin position="3755"/>
        <end position="3780"/>
    </location>
</feature>
<dbReference type="GO" id="GO:0006623">
    <property type="term" value="P:protein targeting to vacuole"/>
    <property type="evidence" value="ECO:0007669"/>
    <property type="project" value="TreeGrafter"/>
</dbReference>
<dbReference type="OMA" id="SPTARCW"/>
<sequence>MFETLVTGLLTSALGSYIEPKCFSSDKINVAVWSGYVVLTELEIRSEVLADFPAVKLVRGIVGSIELKIPWNRLQSDSVVATVDDVYLLLRTEEDIDSVMRHMDEFTLQKRMLEELYTQAKRHKQTTEGAEIGSTEDGFAARLINKIIDNLELHIRRIHIRIEDYSTGEHPFAVGLAIESVHVQSTNSHWQPTYVDTSKSNEPRIYKSVDLNHLSVYCNPDCKLQRDHQLDLETCSVEEFLNAFSRSIPKRFDDRHYHHMQLYPSQQQHHFILKPVDANARLIVNRDVFDTNVPKFEVDVKIYDIAFRLEESQYCDLLYLASVLQAQTYHRKYYRFRKFRPQANVLDEPAQWWKYAITSVTEDLRIKKRQWTWEFMQKRREDRKHYVTLWQHKSRQLLELSDMDYVNFDSDDNDDDIHVSDMPKLSFLEVDGGLEEIERRRSIEDILFFRYLGDLEIQKYQALRATRDRHRLPTPPSHTSRDFSDTASLDTDITETSVPAEIRYRSWGAWMFGWTSRLAVSSTEEGQMPRRIIPEVELRELFNILEEPSRRLKKRAHNLHEPGGQDSLSDGESQIELSELFRITISLQRGSLTLASDPETNVLLLRDDPHYGLKYTPTEFLLGTFSHLQLAAVAKDETVVVDMSLQSIEAFDESAESSAFSRLVTRKQSIHPTGDGDDINVSKLSGVVFLMSFEMHPVNSNADASLFIHMEPLEIVMSPTARCWGRLAKFLETPGRLGLWEELEVASFNNIVNLKTRTEAKLNHVMDNRVALAMDLRIQAPVIIVPESDTDYSCARLVVDLGRINLRTDHLCQKDKKRRGINLDDNPLLSKSEPDYLRSPSYFHGVDPNTSFVQHLSDEVEKGEGAGRWKEEFYDKFSLSVTDIHVLIIPYGNTIMAHDSGAGGNGMTSQPTSFLKFMPNNYDEEKGYELIERFNINFTIRMSSLPLDATLTRFYVHADLPALTFNVSLEKYFQLVALAGRFSVTNTEKLYKSQEYRKGEFDAPAYKSFDWELSNSDEMTDAVRKDDCVSASTINKFMLRNTDFNPPSLAGVLPDNGDDSDKDSSIESDDTWFSITSGNVDLATPSNGAGGPEPLFSIDTTTAELNISSTSSQPKITARNRLRPSSPNRSSKLLDRRFFVCSFTVPLIVMQLEKPRLPELSPYLIDSGDFDVDPADNGSINLKLQGFRIRASQKTLSTQVNVSLTSFEVEDISYSSGRSSQFLLFSCPSIAAPFSITSPSGLDRIFPGYFPKRRQPTKQRPVITHGGSARLGDRSRSEASSAPETVLKLAFSSFNEQCSGKEVLREVDIHLGSVQFIFDQSYVCSLLELFEQSSSQLRTVPDLSQSRTDGGFPPPVELAPTIEQEYSIPVNLTESVRADLERARRNIFGQSFDQRESASLLPEDSRPVSCALKFCLRLHSVSLCLLDGGESIVSVAFLSSQLHVSTDKGRQIKFSGLLGDVRVFDLTSIRRLRQKEDSEINDSAYRRFVASSFDYIEIIGSGASSMGERHILSVECLMCFHLDSKSLAPSELEKLAKSKLCISVRPIRLLAQPEFMENLAKCLLDGPLYARFYPEKQSCLDAGVMVQHHKRVDSLNVEKKLTARLTPFSDRPFENSTPFFDAVDASNREPVQLNLKTKNTQRLSQEGTVDDADFNKQCNHSNDSTNGDDMLSVIARLLDGFDLDITLCHPSVVFPSISLRKSLQPMPSQGIILDLGIIAVTLRQENSNVSASDEECAGILCQVNVAVDEFQIRSIANQISILERSGFQMRCMTSIQAEKSNSSIGRNMCTIPEIVLDLKINPVCLNVSEAIVCLVQEIYHETIISLADTAKRVHQNVDRAESISLFGSLREKDGHLKDTLPAQMDVTVTWGQVTIHFFLVELKVALISFSEAPQEFEVWMKNIIDLPDEVSSRASIGGASFMTQEKSFHTGQGESTSNEIPCCVIGEFDFVSCKADVVLNLNCTLLRDSQSHFQCDFSLDKAIFCDKIADSTTFLTHLYGPVPGSPAKHLYDLTSAASISSQIPTNTIGHALLLPPASTQNESSPQLIGRLVSDYSFVDGDKSAVTTNSLEISVSSARFIFLPRTLLRLEHFVFDIFLAASKKRDEFELQLYEAMANKCDGVENTEYFDDDVASARGEKIEAQIPLSLLRPRTDSLSEVSNEDIVAVRSTSMSPLQRILTSTSAVEIQPTEGITSCVIVKDSENSAALNVDALVAAKAVDNKQFSVPRWKVNACLSNSQIWMVSTDRKADMAACVFSCNVNAKFDSTLARTHLATDPNHCELVNASVMLSDVEVLILVPAVSDVEQQKPIYQTGTLVEKFEADFRLALRQCSRPDPENIDPESGENIDSINQGIEVEVTASKKIAQDSKDGVYIDTVPIDKSISESIFQSILLARQEPTLQIDQIISHISYQDLPLLLKVFATLTNMLRAENEVRGIFLAQLGAADNFDSADVGEYSEYAHHFGADDVDVAERDSLSGVQHDILTRMSVLLNRVHFCLINNIVDQASPVVEFETKNIELVLRADSSSILEVAACCTIEAKYRNLRLVTMEPLIEPWSVKMMLYHHEVSDIDDKKRAETFPWRLKVSSDTLLQLNLTDALIANLVAADRAWRWVHNAGSDSREMTEYSTYWIRNNTGMPLRYWLTSGDEQFLAPGQEKPLRFHDVPFSSHIHYDEKQRKPGRLNANANKRQLFIAVEEEYPSDNVLNFKRKWQSEVHIPVDQVDSRMFALVDTEAESVASQVRKCECVIDVFVERGCKYFVVRSTLLLENQTSSDLEVEFVSPQVSMSRSPETERIMPEHTVPVWKKIVKAFSVVPVPVHLVSYSEWHVLVRPPINDETVAVDGSDTGMLPRAYAKERVKLPLFDRSSVSAFENMPQMGTNESVKTECTIKFRRLHSDRPVRPFMMNACLSSASDALYHRTLSFYPPLIVHNLTAGPLDFCLATPSDWSPAAKAVPLANAGDHAGWETREQRLRERGTINVADSLFWHLSSEDTPLVLSVRMKRFDWSETLELKKDLPNSVRIGMKDLVSNARLYVNVDIRVRKGYSRELILYVPYWIVNLTGLKLEYEYEKDRMGWEHSTSMLAGQKRLDRDEILLKEIQSAKASSRESNPHIIHPILENDKTAQKRIACDRHASRNLPDGERKRRHPRLLPSLPPIKGLLDLLPKSIEHDLRNLGQLQILQVCHSSYKMKRSHVRLRVSSESETTATNVKKENGQRSWSNSFMLDQVGTSGEIEAIDFEASRKFCIGYSILPAKGQFSRTKVIMLTPRFVLVNTMSSAVEVCHSSPKVNLPEINATTANGSIPGSGELSPLYHIVHLESGAFADFHWSLRYAKTRTIRCRFAKYGWSWSGAVPLVESGEYAIRMRHGSTRESKFVRITLKLDTPSICVYFREESTTTPPYRVENYSLETLRMHQHRVRRSEILLPHHSLDYAWDEPTEERLLVVDMLPSAAGDNSRPLRIGSFDLDRIQRYPDALGGTLGIELSTDGPTRVLRFTDTRLREERAVQSSTNNQSIMTEKGEINALHLFKRYVAVPTVQAVLHLQGVGISIVDNAPKELMYISASGIALDVLLSKGDQSNSKSSVTDSAEEMSRLERQTQSRILACCLKVSDIQIDNQLQGTSYPVFLRFSNPNGQSRIVSNGGMSGPVMQVGLVKHDEYAGIDFIRHFSVSILPVHIRVDGALLYQMLPLLVHFKVNGSSGKTDTTAKTKANLLRNSDSDGTRAAYSHLLLKEFNSSLEIPVKVLEAAQKDNTMSVKPASSLTTSSINTGTRRNSTQQQPIKPRHNQRTPLAAEIQRSTAAKYGNYGVIVGSGEQKKLYFEEFQIDPIRATVSFSFGDSAGAILDGRLSSISHTVALTDLSSSQVSSVITVGPLRLILNAIGTSLSKIANASFHLKALHICNSFVQPDALATRLASHYQSEALRQAYVILGSVDVLGNPMIAWTNVRNGFRDFISKPALGLYQRSPQAFAFGLGRGLISLVRASVYTFLDFNTRILTAFSLGLSEACIKLDEYTGYPATRHIFQGLVQGLSGVVVAPIHSFEINGARGVLPGLIAGAFGLVLKPLLGFSLATASTATTLRDAIDPRTKALLIRVRPPRHIDLRTKRLTIYSYVDSLGDEIVSKIRGGCYRTDGYLGHIDLKDTHQCILVTRKRILFLNVKGTASVHTSKYDVVWELLAEEVVVVDCSKTLEEQIVTFYYMENEFYTASNARTNAIVTKGSTTAATRRRWTPGLPRGMFVHKHEVALPQSKVLFLRAMLQQQDRSLLTKMDSCSNEKHIGSLSSLGRTNSRELNTVWQPQFPKASLNYPIFRIPPSLNQNRSFANLAQMTSSVQNYNI</sequence>
<feature type="compositionally biased region" description="Acidic residues" evidence="4">
    <location>
        <begin position="1056"/>
        <end position="1068"/>
    </location>
</feature>
<feature type="domain" description="Vacuolar protein sorting-associated protein 13 VPS13 adaptor binding" evidence="6">
    <location>
        <begin position="2710"/>
        <end position="3072"/>
    </location>
</feature>
<evidence type="ECO:0000256" key="3">
    <source>
        <dbReference type="ARBA" id="ARBA00023055"/>
    </source>
</evidence>
<feature type="region of interest" description="Disordered" evidence="4">
    <location>
        <begin position="1640"/>
        <end position="1661"/>
    </location>
</feature>
<accession>A0A0P1ADS7</accession>
<dbReference type="InterPro" id="IPR009543">
    <property type="entry name" value="VPS13_VAB"/>
</dbReference>
<dbReference type="OrthoDB" id="428159at2759"/>
<evidence type="ECO:0000256" key="4">
    <source>
        <dbReference type="SAM" id="MobiDB-lite"/>
    </source>
</evidence>
<comment type="similarity">
    <text evidence="1">Belongs to the VPS13 family.</text>
</comment>
<dbReference type="PANTHER" id="PTHR16166">
    <property type="entry name" value="VACUOLAR PROTEIN SORTING-ASSOCIATED PROTEIN VPS13"/>
    <property type="match status" value="1"/>
</dbReference>
<reference evidence="9" key="1">
    <citation type="submission" date="2014-09" db="EMBL/GenBank/DDBJ databases">
        <authorList>
            <person name="Sharma Rahul"/>
            <person name="Thines Marco"/>
        </authorList>
    </citation>
    <scope>NUCLEOTIDE SEQUENCE [LARGE SCALE GENOMIC DNA]</scope>
</reference>
<evidence type="ECO:0000259" key="6">
    <source>
        <dbReference type="Pfam" id="PF25036"/>
    </source>
</evidence>
<feature type="domain" description="Vacuolar protein sorting-associated protein 13 VPS13 adaptor binding" evidence="6">
    <location>
        <begin position="3203"/>
        <end position="3440"/>
    </location>
</feature>
<evidence type="ECO:0000259" key="5">
    <source>
        <dbReference type="Pfam" id="PF12624"/>
    </source>
</evidence>
<keyword evidence="2" id="KW-0813">Transport</keyword>
<dbReference type="InterPro" id="IPR026854">
    <property type="entry name" value="VPS13_N"/>
</dbReference>
<feature type="domain" description="Chorein N-terminal" evidence="5">
    <location>
        <begin position="1"/>
        <end position="991"/>
    </location>
</feature>
<feature type="region of interest" description="Disordered" evidence="4">
    <location>
        <begin position="1048"/>
        <end position="1068"/>
    </location>
</feature>
<dbReference type="EMBL" id="CCYD01000322">
    <property type="protein sequence ID" value="CEG38764.1"/>
    <property type="molecule type" value="Genomic_DNA"/>
</dbReference>
<dbReference type="GO" id="GO:0006869">
    <property type="term" value="P:lipid transport"/>
    <property type="evidence" value="ECO:0007669"/>
    <property type="project" value="UniProtKB-KW"/>
</dbReference>
<dbReference type="InterPro" id="IPR026847">
    <property type="entry name" value="VPS13"/>
</dbReference>
<proteinExistence type="inferred from homology"/>
<dbReference type="PANTHER" id="PTHR16166:SF93">
    <property type="entry name" value="INTERMEMBRANE LIPID TRANSFER PROTEIN VPS13"/>
    <property type="match status" value="1"/>
</dbReference>
<evidence type="ECO:0000256" key="2">
    <source>
        <dbReference type="ARBA" id="ARBA00022448"/>
    </source>
</evidence>
<dbReference type="Pfam" id="PF12624">
    <property type="entry name" value="VPS13_N"/>
    <property type="match status" value="1"/>
</dbReference>
<evidence type="ECO:0000313" key="8">
    <source>
        <dbReference type="EMBL" id="CEG38764.1"/>
    </source>
</evidence>
<name>A0A0P1ADS7_PLAHL</name>
<dbReference type="GeneID" id="36403873"/>
<feature type="domain" description="Intermembrane lipid transfer protein VPS13-like C-terminal" evidence="7">
    <location>
        <begin position="4094"/>
        <end position="4185"/>
    </location>
</feature>
<dbReference type="Pfam" id="PF25036">
    <property type="entry name" value="VPS13_VAB"/>
    <property type="match status" value="2"/>
</dbReference>
<keyword evidence="9" id="KW-1185">Reference proteome</keyword>
<dbReference type="InterPro" id="IPR056748">
    <property type="entry name" value="VPS13-like_C"/>
</dbReference>
<protein>
    <submittedName>
        <fullName evidence="8">Vacuolar protein sorting-associated protein</fullName>
    </submittedName>
</protein>
<feature type="region of interest" description="Disordered" evidence="4">
    <location>
        <begin position="1107"/>
        <end position="1129"/>
    </location>
</feature>
<dbReference type="GO" id="GO:0045053">
    <property type="term" value="P:protein retention in Golgi apparatus"/>
    <property type="evidence" value="ECO:0007669"/>
    <property type="project" value="TreeGrafter"/>
</dbReference>
<evidence type="ECO:0000313" key="9">
    <source>
        <dbReference type="Proteomes" id="UP000054928"/>
    </source>
</evidence>
<keyword evidence="3" id="KW-0445">Lipid transport</keyword>
<dbReference type="Proteomes" id="UP000054928">
    <property type="component" value="Unassembled WGS sequence"/>
</dbReference>
<organism evidence="8 9">
    <name type="scientific">Plasmopara halstedii</name>
    <name type="common">Downy mildew of sunflower</name>
    <dbReference type="NCBI Taxonomy" id="4781"/>
    <lineage>
        <taxon>Eukaryota</taxon>
        <taxon>Sar</taxon>
        <taxon>Stramenopiles</taxon>
        <taxon>Oomycota</taxon>
        <taxon>Peronosporomycetes</taxon>
        <taxon>Peronosporales</taxon>
        <taxon>Peronosporaceae</taxon>
        <taxon>Plasmopara</taxon>
    </lineage>
</organism>